<dbReference type="PANTHER" id="PTHR21240">
    <property type="entry name" value="2-AMINO-3-CARBOXYLMUCONATE-6-SEMIALDEHYDE DECARBOXYLASE"/>
    <property type="match status" value="1"/>
</dbReference>
<reference evidence="4 5" key="1">
    <citation type="submission" date="2022-10" db="EMBL/GenBank/DDBJ databases">
        <title>Roseococcus glaciei nov., sp. nov., isolated from glacier.</title>
        <authorList>
            <person name="Liu Q."/>
            <person name="Xin Y.-H."/>
        </authorList>
    </citation>
    <scope>NUCLEOTIDE SEQUENCE [LARGE SCALE GENOMIC DNA]</scope>
    <source>
        <strain evidence="4 5">MDT2-1-1</strain>
    </source>
</reference>
<feature type="domain" description="Amidohydrolase-related" evidence="3">
    <location>
        <begin position="41"/>
        <end position="369"/>
    </location>
</feature>
<accession>A0ABT3P1U4</accession>
<dbReference type="InterPro" id="IPR032465">
    <property type="entry name" value="ACMSD"/>
</dbReference>
<sequence>MNVAAKPSLDHVMPQSTEAGPVDCDIHTRVRSIEDLKPYLSAHWWHYLKTYGMRARHGFAKAPPFPKAAPNAARRDAWPPDGGFPATNLEFLRTQHLDAYGISFGIMNPLVATGQGDQNDDLSAALATATNDWQLDTFVTPEPRLRASVVVPYEDGAASAAEIRRRAGDHRYAHVLMMSRTAEPAGKRRYWPIYEAAAEAGLPIGIHVFGYSGWAGSSSGWPSFYIEEMTDHAVSCQSLVTSLVMEGVFERYPNLKVVLIESGFAWMPALGWRLDRVWARMRDEVPHVRQPPSAYLKKHFWISTQPMEEPERPEHLLDVVDWMGADRLMFASDYPHWDFDDPRFALPASLGPERRQAILSGNARALYRLG</sequence>
<evidence type="ECO:0000256" key="2">
    <source>
        <dbReference type="SAM" id="MobiDB-lite"/>
    </source>
</evidence>
<dbReference type="RefSeq" id="WP_301592622.1">
    <property type="nucleotide sequence ID" value="NZ_JAPFQI010000036.1"/>
</dbReference>
<dbReference type="PANTHER" id="PTHR21240:SF28">
    <property type="entry name" value="ISO-OROTATE DECARBOXYLASE (EUROFUNG)"/>
    <property type="match status" value="1"/>
</dbReference>
<evidence type="ECO:0000313" key="4">
    <source>
        <dbReference type="EMBL" id="MCW8088395.1"/>
    </source>
</evidence>
<dbReference type="InterPro" id="IPR032466">
    <property type="entry name" value="Metal_Hydrolase"/>
</dbReference>
<keyword evidence="5" id="KW-1185">Reference proteome</keyword>
<dbReference type="Gene3D" id="3.20.20.140">
    <property type="entry name" value="Metal-dependent hydrolases"/>
    <property type="match status" value="1"/>
</dbReference>
<organism evidence="4 5">
    <name type="scientific">Sabulicella glaciei</name>
    <dbReference type="NCBI Taxonomy" id="2984948"/>
    <lineage>
        <taxon>Bacteria</taxon>
        <taxon>Pseudomonadati</taxon>
        <taxon>Pseudomonadota</taxon>
        <taxon>Alphaproteobacteria</taxon>
        <taxon>Acetobacterales</taxon>
        <taxon>Acetobacteraceae</taxon>
        <taxon>Sabulicella</taxon>
    </lineage>
</organism>
<evidence type="ECO:0000313" key="5">
    <source>
        <dbReference type="Proteomes" id="UP001526430"/>
    </source>
</evidence>
<evidence type="ECO:0000259" key="3">
    <source>
        <dbReference type="Pfam" id="PF04909"/>
    </source>
</evidence>
<comment type="caution">
    <text evidence="4">The sequence shown here is derived from an EMBL/GenBank/DDBJ whole genome shotgun (WGS) entry which is preliminary data.</text>
</comment>
<dbReference type="InterPro" id="IPR006680">
    <property type="entry name" value="Amidohydro-rel"/>
</dbReference>
<gene>
    <name evidence="4" type="ORF">OF850_22700</name>
</gene>
<dbReference type="EMBL" id="JAPFQI010000036">
    <property type="protein sequence ID" value="MCW8088395.1"/>
    <property type="molecule type" value="Genomic_DNA"/>
</dbReference>
<feature type="region of interest" description="Disordered" evidence="2">
    <location>
        <begin position="1"/>
        <end position="20"/>
    </location>
</feature>
<proteinExistence type="predicted"/>
<protein>
    <submittedName>
        <fullName evidence="4">Amidohydrolase</fullName>
    </submittedName>
</protein>
<evidence type="ECO:0000256" key="1">
    <source>
        <dbReference type="ARBA" id="ARBA00023239"/>
    </source>
</evidence>
<dbReference type="SUPFAM" id="SSF51556">
    <property type="entry name" value="Metallo-dependent hydrolases"/>
    <property type="match status" value="1"/>
</dbReference>
<name>A0ABT3P1U4_9PROT</name>
<dbReference type="Proteomes" id="UP001526430">
    <property type="component" value="Unassembled WGS sequence"/>
</dbReference>
<keyword evidence="1" id="KW-0456">Lyase</keyword>
<dbReference type="Pfam" id="PF04909">
    <property type="entry name" value="Amidohydro_2"/>
    <property type="match status" value="1"/>
</dbReference>